<dbReference type="RefSeq" id="XP_009226172.1">
    <property type="nucleotide sequence ID" value="XM_009227908.1"/>
</dbReference>
<sequence length="249" mass="27349">MSTTTVTTQTNGAGAVAAKASPRDVWEKRISELIDQAQQHKEPYDAEFGKFTINIHPTVYSPKYFPETWWYAQNMPAIVSKGSWLEVGVGSGLNTVAVAAAGSAVWGVDINPNAVATTRKNLATNGLEGTVVESDVFNGLAAAGAPRFDFIFWNHPWQYDATVPDQLKSEKTFDGEYKLLRRFVAEAERHLTERGVVLLGTSAYANRDAIYQIASDSGYAHRELLAGTEPIGSGVVEEYYIIELKKKKN</sequence>
<reference evidence="5" key="2">
    <citation type="submission" date="2010-07" db="EMBL/GenBank/DDBJ databases">
        <authorList>
            <consortium name="The Broad Institute Genome Sequencing Platform"/>
            <consortium name="Broad Institute Genome Sequencing Center for Infectious Disease"/>
            <person name="Ma L.-J."/>
            <person name="Dead R."/>
            <person name="Young S."/>
            <person name="Zeng Q."/>
            <person name="Koehrsen M."/>
            <person name="Alvarado L."/>
            <person name="Berlin A."/>
            <person name="Chapman S.B."/>
            <person name="Chen Z."/>
            <person name="Freedman E."/>
            <person name="Gellesch M."/>
            <person name="Goldberg J."/>
            <person name="Griggs A."/>
            <person name="Gujja S."/>
            <person name="Heilman E.R."/>
            <person name="Heiman D."/>
            <person name="Hepburn T."/>
            <person name="Howarth C."/>
            <person name="Jen D."/>
            <person name="Larson L."/>
            <person name="Mehta T."/>
            <person name="Neiman D."/>
            <person name="Pearson M."/>
            <person name="Roberts A."/>
            <person name="Saif S."/>
            <person name="Shea T."/>
            <person name="Shenoy N."/>
            <person name="Sisk P."/>
            <person name="Stolte C."/>
            <person name="Sykes S."/>
            <person name="Walk T."/>
            <person name="White J."/>
            <person name="Yandava C."/>
            <person name="Haas B."/>
            <person name="Nusbaum C."/>
            <person name="Birren B."/>
        </authorList>
    </citation>
    <scope>NUCLEOTIDE SEQUENCE</scope>
    <source>
        <strain evidence="5">R3-111a-1</strain>
    </source>
</reference>
<evidence type="ECO:0000256" key="2">
    <source>
        <dbReference type="ARBA" id="ARBA00022679"/>
    </source>
</evidence>
<dbReference type="EMBL" id="GL385399">
    <property type="protein sequence ID" value="EJT73198.1"/>
    <property type="molecule type" value="Genomic_DNA"/>
</dbReference>
<dbReference type="GO" id="GO:0032259">
    <property type="term" value="P:methylation"/>
    <property type="evidence" value="ECO:0007669"/>
    <property type="project" value="UniProtKB-KW"/>
</dbReference>
<dbReference type="VEuPathDB" id="FungiDB:GGTG_10047"/>
<reference evidence="6" key="4">
    <citation type="journal article" date="2015" name="G3 (Bethesda)">
        <title>Genome sequences of three phytopathogenic species of the Magnaporthaceae family of fungi.</title>
        <authorList>
            <person name="Okagaki L.H."/>
            <person name="Nunes C.C."/>
            <person name="Sailsbery J."/>
            <person name="Clay B."/>
            <person name="Brown D."/>
            <person name="John T."/>
            <person name="Oh Y."/>
            <person name="Young N."/>
            <person name="Fitzgerald M."/>
            <person name="Haas B.J."/>
            <person name="Zeng Q."/>
            <person name="Young S."/>
            <person name="Adiconis X."/>
            <person name="Fan L."/>
            <person name="Levin J.Z."/>
            <person name="Mitchell T.K."/>
            <person name="Okubara P.A."/>
            <person name="Farman M.L."/>
            <person name="Kohn L.M."/>
            <person name="Birren B."/>
            <person name="Ma L.-J."/>
            <person name="Dean R.A."/>
        </authorList>
    </citation>
    <scope>NUCLEOTIDE SEQUENCE</scope>
    <source>
        <strain evidence="6">R3-111a-1</strain>
    </source>
</reference>
<keyword evidence="2" id="KW-0808">Transferase</keyword>
<keyword evidence="1" id="KW-0489">Methyltransferase</keyword>
<dbReference type="InterPro" id="IPR052190">
    <property type="entry name" value="Euk-Arch_PrmC-MTase"/>
</dbReference>
<dbReference type="Proteomes" id="UP000006039">
    <property type="component" value="Unassembled WGS sequence"/>
</dbReference>
<keyword evidence="7" id="KW-1185">Reference proteome</keyword>
<dbReference type="InterPro" id="IPR007848">
    <property type="entry name" value="Small_mtfrase_dom"/>
</dbReference>
<dbReference type="PANTHER" id="PTHR45875">
    <property type="entry name" value="METHYLTRANSFERASE N6AMT1"/>
    <property type="match status" value="1"/>
</dbReference>
<evidence type="ECO:0000259" key="4">
    <source>
        <dbReference type="Pfam" id="PF05175"/>
    </source>
</evidence>
<evidence type="ECO:0000313" key="5">
    <source>
        <dbReference type="EMBL" id="EJT73198.1"/>
    </source>
</evidence>
<evidence type="ECO:0000256" key="3">
    <source>
        <dbReference type="ARBA" id="ARBA00022691"/>
    </source>
</evidence>
<dbReference type="Gene3D" id="3.40.50.150">
    <property type="entry name" value="Vaccinia Virus protein VP39"/>
    <property type="match status" value="1"/>
</dbReference>
<dbReference type="GO" id="GO:0035657">
    <property type="term" value="C:eRF1 methyltransferase complex"/>
    <property type="evidence" value="ECO:0007669"/>
    <property type="project" value="TreeGrafter"/>
</dbReference>
<dbReference type="GO" id="GO:0008276">
    <property type="term" value="F:protein methyltransferase activity"/>
    <property type="evidence" value="ECO:0007669"/>
    <property type="project" value="TreeGrafter"/>
</dbReference>
<dbReference type="SUPFAM" id="SSF53335">
    <property type="entry name" value="S-adenosyl-L-methionine-dependent methyltransferases"/>
    <property type="match status" value="1"/>
</dbReference>
<evidence type="ECO:0000313" key="7">
    <source>
        <dbReference type="Proteomes" id="UP000006039"/>
    </source>
</evidence>
<dbReference type="STRING" id="644352.J3P962"/>
<dbReference type="InterPro" id="IPR029063">
    <property type="entry name" value="SAM-dependent_MTases_sf"/>
</dbReference>
<accession>J3P962</accession>
<reference evidence="5" key="3">
    <citation type="submission" date="2010-09" db="EMBL/GenBank/DDBJ databases">
        <title>Annotation of Gaeumannomyces graminis var. tritici R3-111a-1.</title>
        <authorList>
            <consortium name="The Broad Institute Genome Sequencing Platform"/>
            <person name="Ma L.-J."/>
            <person name="Dead R."/>
            <person name="Young S.K."/>
            <person name="Zeng Q."/>
            <person name="Gargeya S."/>
            <person name="Fitzgerald M."/>
            <person name="Haas B."/>
            <person name="Abouelleil A."/>
            <person name="Alvarado L."/>
            <person name="Arachchi H.M."/>
            <person name="Berlin A."/>
            <person name="Brown A."/>
            <person name="Chapman S.B."/>
            <person name="Chen Z."/>
            <person name="Dunbar C."/>
            <person name="Freedman E."/>
            <person name="Gearin G."/>
            <person name="Gellesch M."/>
            <person name="Goldberg J."/>
            <person name="Griggs A."/>
            <person name="Gujja S."/>
            <person name="Heiman D."/>
            <person name="Howarth C."/>
            <person name="Larson L."/>
            <person name="Lui A."/>
            <person name="MacDonald P.J.P."/>
            <person name="Mehta T."/>
            <person name="Montmayeur A."/>
            <person name="Murphy C."/>
            <person name="Neiman D."/>
            <person name="Pearson M."/>
            <person name="Priest M."/>
            <person name="Roberts A."/>
            <person name="Saif S."/>
            <person name="Shea T."/>
            <person name="Shenoy N."/>
            <person name="Sisk P."/>
            <person name="Stolte C."/>
            <person name="Sykes S."/>
            <person name="Yandava C."/>
            <person name="Wortman J."/>
            <person name="Nusbaum C."/>
            <person name="Birren B."/>
        </authorList>
    </citation>
    <scope>NUCLEOTIDE SEQUENCE</scope>
    <source>
        <strain evidence="5">R3-111a-1</strain>
    </source>
</reference>
<evidence type="ECO:0000256" key="1">
    <source>
        <dbReference type="ARBA" id="ARBA00022603"/>
    </source>
</evidence>
<name>J3P962_GAET3</name>
<gene>
    <name evidence="6" type="primary">20350505</name>
    <name evidence="5" type="ORF">GGTG_10047</name>
</gene>
<reference evidence="7" key="1">
    <citation type="submission" date="2010-07" db="EMBL/GenBank/DDBJ databases">
        <title>The genome sequence of Gaeumannomyces graminis var. tritici strain R3-111a-1.</title>
        <authorList>
            <consortium name="The Broad Institute Genome Sequencing Platform"/>
            <person name="Ma L.-J."/>
            <person name="Dead R."/>
            <person name="Young S."/>
            <person name="Zeng Q."/>
            <person name="Koehrsen M."/>
            <person name="Alvarado L."/>
            <person name="Berlin A."/>
            <person name="Chapman S.B."/>
            <person name="Chen Z."/>
            <person name="Freedman E."/>
            <person name="Gellesch M."/>
            <person name="Goldberg J."/>
            <person name="Griggs A."/>
            <person name="Gujja S."/>
            <person name="Heilman E.R."/>
            <person name="Heiman D."/>
            <person name="Hepburn T."/>
            <person name="Howarth C."/>
            <person name="Jen D."/>
            <person name="Larson L."/>
            <person name="Mehta T."/>
            <person name="Neiman D."/>
            <person name="Pearson M."/>
            <person name="Roberts A."/>
            <person name="Saif S."/>
            <person name="Shea T."/>
            <person name="Shenoy N."/>
            <person name="Sisk P."/>
            <person name="Stolte C."/>
            <person name="Sykes S."/>
            <person name="Walk T."/>
            <person name="White J."/>
            <person name="Yandava C."/>
            <person name="Haas B."/>
            <person name="Nusbaum C."/>
            <person name="Birren B."/>
        </authorList>
    </citation>
    <scope>NUCLEOTIDE SEQUENCE [LARGE SCALE GENOMIC DNA]</scope>
    <source>
        <strain evidence="7">R3-111a-1</strain>
    </source>
</reference>
<dbReference type="CDD" id="cd02440">
    <property type="entry name" value="AdoMet_MTases"/>
    <property type="match status" value="1"/>
</dbReference>
<dbReference type="HOGENOM" id="CLU_1199623_0_0_1"/>
<dbReference type="PANTHER" id="PTHR45875:SF1">
    <property type="entry name" value="METHYLTRANSFERASE N6AMT1"/>
    <property type="match status" value="1"/>
</dbReference>
<dbReference type="AlphaFoldDB" id="J3P962"/>
<keyword evidence="3" id="KW-0949">S-adenosyl-L-methionine</keyword>
<proteinExistence type="predicted"/>
<dbReference type="eggNOG" id="ENOG502S73B">
    <property type="taxonomic scope" value="Eukaryota"/>
</dbReference>
<dbReference type="GO" id="GO:0008757">
    <property type="term" value="F:S-adenosylmethionine-dependent methyltransferase activity"/>
    <property type="evidence" value="ECO:0007669"/>
    <property type="project" value="TreeGrafter"/>
</dbReference>
<reference evidence="6" key="5">
    <citation type="submission" date="2018-04" db="UniProtKB">
        <authorList>
            <consortium name="EnsemblFungi"/>
        </authorList>
    </citation>
    <scope>IDENTIFICATION</scope>
    <source>
        <strain evidence="6">R3-111a-1</strain>
    </source>
</reference>
<dbReference type="OrthoDB" id="194386at2759"/>
<dbReference type="Pfam" id="PF05175">
    <property type="entry name" value="MTS"/>
    <property type="match status" value="1"/>
</dbReference>
<dbReference type="EnsemblFungi" id="EJT73198">
    <property type="protein sequence ID" value="EJT73198"/>
    <property type="gene ID" value="GGTG_10047"/>
</dbReference>
<evidence type="ECO:0000313" key="6">
    <source>
        <dbReference type="EnsemblFungi" id="EJT73198"/>
    </source>
</evidence>
<dbReference type="GeneID" id="20350505"/>
<organism evidence="5">
    <name type="scientific">Gaeumannomyces tritici (strain R3-111a-1)</name>
    <name type="common">Wheat and barley take-all root rot fungus</name>
    <name type="synonym">Gaeumannomyces graminis var. tritici</name>
    <dbReference type="NCBI Taxonomy" id="644352"/>
    <lineage>
        <taxon>Eukaryota</taxon>
        <taxon>Fungi</taxon>
        <taxon>Dikarya</taxon>
        <taxon>Ascomycota</taxon>
        <taxon>Pezizomycotina</taxon>
        <taxon>Sordariomycetes</taxon>
        <taxon>Sordariomycetidae</taxon>
        <taxon>Magnaporthales</taxon>
        <taxon>Magnaporthaceae</taxon>
        <taxon>Gaeumannomyces</taxon>
    </lineage>
</organism>
<feature type="domain" description="Methyltransferase small" evidence="4">
    <location>
        <begin position="52"/>
        <end position="199"/>
    </location>
</feature>
<protein>
    <submittedName>
        <fullName evidence="5">Protoporphyrinogen oxidase</fullName>
    </submittedName>
</protein>